<feature type="compositionally biased region" description="Basic and acidic residues" evidence="1">
    <location>
        <begin position="91"/>
        <end position="101"/>
    </location>
</feature>
<feature type="non-terminal residue" evidence="2">
    <location>
        <position position="1"/>
    </location>
</feature>
<evidence type="ECO:0000256" key="1">
    <source>
        <dbReference type="SAM" id="MobiDB-lite"/>
    </source>
</evidence>
<name>A0ABQ9W2E8_SAGOE</name>
<feature type="compositionally biased region" description="Polar residues" evidence="1">
    <location>
        <begin position="79"/>
        <end position="90"/>
    </location>
</feature>
<dbReference type="Proteomes" id="UP001266305">
    <property type="component" value="Unassembled WGS sequence"/>
</dbReference>
<protein>
    <submittedName>
        <fullName evidence="2">Uncharacterized protein</fullName>
    </submittedName>
</protein>
<organism evidence="2 3">
    <name type="scientific">Saguinus oedipus</name>
    <name type="common">Cotton-top tamarin</name>
    <name type="synonym">Oedipomidas oedipus</name>
    <dbReference type="NCBI Taxonomy" id="9490"/>
    <lineage>
        <taxon>Eukaryota</taxon>
        <taxon>Metazoa</taxon>
        <taxon>Chordata</taxon>
        <taxon>Craniata</taxon>
        <taxon>Vertebrata</taxon>
        <taxon>Euteleostomi</taxon>
        <taxon>Mammalia</taxon>
        <taxon>Eutheria</taxon>
        <taxon>Euarchontoglires</taxon>
        <taxon>Primates</taxon>
        <taxon>Haplorrhini</taxon>
        <taxon>Platyrrhini</taxon>
        <taxon>Cebidae</taxon>
        <taxon>Callitrichinae</taxon>
        <taxon>Saguinus</taxon>
    </lineage>
</organism>
<accession>A0ABQ9W2E8</accession>
<evidence type="ECO:0000313" key="3">
    <source>
        <dbReference type="Proteomes" id="UP001266305"/>
    </source>
</evidence>
<comment type="caution">
    <text evidence="2">The sequence shown here is derived from an EMBL/GenBank/DDBJ whole genome shotgun (WGS) entry which is preliminary data.</text>
</comment>
<feature type="region of interest" description="Disordered" evidence="1">
    <location>
        <begin position="79"/>
        <end position="110"/>
    </location>
</feature>
<sequence length="444" mass="50333">LIPATWKIPPSATKLNLLSNSDNDVEEFPISEAGNSFSEDTSTLKDDSFTVEFDDTSFKSQEPPNLKGISSIYSTLTLSDASRPNDQSSASHDRDSNRDKSSTNTPARSHGLQWRLTLPSDFTISMGPLKYSKLIPVTIMEKDITKKIDYSFLPEETIIPSDQIIILPITITCEKDMASTFKGNIFKHKDFIESEQAAEYERNYFIKDISERKYDISSEGKITPAYADDMIISDDSGSEYVSDDFVLELEDKANNSFTKMSTLRYAPKRYMSHRLYTTVATSDSLSKATSSEFKGKENYQAIIPSQKNKNFDIEAILFKDPYVNVKTKPHRPTNHFLINGSKNPSRFYDKTSVKKRCHNGDDDIIIPSESSDFGNKIIEYSIFPYVNSVVDNRKFTTYTTNHAIKSSYNLFRENISPTIYKTFTPSKADTIIFSISDLLKMKQA</sequence>
<gene>
    <name evidence="2" type="ORF">P7K49_006437</name>
</gene>
<reference evidence="2 3" key="1">
    <citation type="submission" date="2023-05" db="EMBL/GenBank/DDBJ databases">
        <title>B98-5 Cell Line De Novo Hybrid Assembly: An Optical Mapping Approach.</title>
        <authorList>
            <person name="Kananen K."/>
            <person name="Auerbach J.A."/>
            <person name="Kautto E."/>
            <person name="Blachly J.S."/>
        </authorList>
    </citation>
    <scope>NUCLEOTIDE SEQUENCE [LARGE SCALE GENOMIC DNA]</scope>
    <source>
        <strain evidence="2">B95-8</strain>
        <tissue evidence="2">Cell line</tissue>
    </source>
</reference>
<evidence type="ECO:0000313" key="2">
    <source>
        <dbReference type="EMBL" id="KAK2115811.1"/>
    </source>
</evidence>
<dbReference type="EMBL" id="JASSZA010000003">
    <property type="protein sequence ID" value="KAK2115811.1"/>
    <property type="molecule type" value="Genomic_DNA"/>
</dbReference>
<keyword evidence="3" id="KW-1185">Reference proteome</keyword>
<proteinExistence type="predicted"/>